<dbReference type="Pfam" id="PF00440">
    <property type="entry name" value="TetR_N"/>
    <property type="match status" value="1"/>
</dbReference>
<dbReference type="EMBL" id="CADCVO010000118">
    <property type="protein sequence ID" value="CAA9475667.1"/>
    <property type="molecule type" value="Genomic_DNA"/>
</dbReference>
<feature type="domain" description="HTH tetR-type" evidence="5">
    <location>
        <begin position="6"/>
        <end position="65"/>
    </location>
</feature>
<dbReference type="SUPFAM" id="SSF46689">
    <property type="entry name" value="Homeodomain-like"/>
    <property type="match status" value="1"/>
</dbReference>
<dbReference type="AlphaFoldDB" id="A0A6J4RTN1"/>
<organism evidence="6">
    <name type="scientific">uncultured Solirubrobacteraceae bacterium</name>
    <dbReference type="NCBI Taxonomy" id="1162706"/>
    <lineage>
        <taxon>Bacteria</taxon>
        <taxon>Bacillati</taxon>
        <taxon>Actinomycetota</taxon>
        <taxon>Thermoleophilia</taxon>
        <taxon>Solirubrobacterales</taxon>
        <taxon>Solirubrobacteraceae</taxon>
        <taxon>environmental samples</taxon>
    </lineage>
</organism>
<sequence>MRADARRNRERILDAARAVFAESGADAQMDQIAARAGVGVGTVYRHFPTKDVLLAQMVEQRFAAFAEWADEALAVEDAWSAFAGFLTRCLEHCASDVGTQHALMTAESAGGAEATARRTGLTDRTEQLILRAQAAGDLRADFSIDDIPVVMCGLSSAMAVGTWDWRRFQAIVLDGLRAR</sequence>
<dbReference type="InterPro" id="IPR050109">
    <property type="entry name" value="HTH-type_TetR-like_transc_reg"/>
</dbReference>
<evidence type="ECO:0000313" key="6">
    <source>
        <dbReference type="EMBL" id="CAA9475667.1"/>
    </source>
</evidence>
<dbReference type="PANTHER" id="PTHR30055">
    <property type="entry name" value="HTH-TYPE TRANSCRIPTIONAL REGULATOR RUTR"/>
    <property type="match status" value="1"/>
</dbReference>
<dbReference type="GO" id="GO:0003700">
    <property type="term" value="F:DNA-binding transcription factor activity"/>
    <property type="evidence" value="ECO:0007669"/>
    <property type="project" value="TreeGrafter"/>
</dbReference>
<dbReference type="Gene3D" id="1.10.357.10">
    <property type="entry name" value="Tetracycline Repressor, domain 2"/>
    <property type="match status" value="1"/>
</dbReference>
<keyword evidence="2 4" id="KW-0238">DNA-binding</keyword>
<dbReference type="PRINTS" id="PR00455">
    <property type="entry name" value="HTHTETR"/>
</dbReference>
<dbReference type="InterPro" id="IPR001647">
    <property type="entry name" value="HTH_TetR"/>
</dbReference>
<feature type="DNA-binding region" description="H-T-H motif" evidence="4">
    <location>
        <begin position="28"/>
        <end position="47"/>
    </location>
</feature>
<dbReference type="InterPro" id="IPR009057">
    <property type="entry name" value="Homeodomain-like_sf"/>
</dbReference>
<keyword evidence="3" id="KW-0804">Transcription</keyword>
<protein>
    <submittedName>
        <fullName evidence="6">Transcriptional regulator, AcrR family</fullName>
    </submittedName>
</protein>
<dbReference type="SUPFAM" id="SSF48498">
    <property type="entry name" value="Tetracyclin repressor-like, C-terminal domain"/>
    <property type="match status" value="1"/>
</dbReference>
<gene>
    <name evidence="6" type="ORF">AVDCRST_MAG13-796</name>
</gene>
<evidence type="ECO:0000259" key="5">
    <source>
        <dbReference type="PROSITE" id="PS50977"/>
    </source>
</evidence>
<reference evidence="6" key="1">
    <citation type="submission" date="2020-02" db="EMBL/GenBank/DDBJ databases">
        <authorList>
            <person name="Meier V. D."/>
        </authorList>
    </citation>
    <scope>NUCLEOTIDE SEQUENCE</scope>
    <source>
        <strain evidence="6">AVDCRST_MAG13</strain>
    </source>
</reference>
<dbReference type="PROSITE" id="PS50977">
    <property type="entry name" value="HTH_TETR_2"/>
    <property type="match status" value="1"/>
</dbReference>
<evidence type="ECO:0000256" key="4">
    <source>
        <dbReference type="PROSITE-ProRule" id="PRU00335"/>
    </source>
</evidence>
<evidence type="ECO:0000256" key="2">
    <source>
        <dbReference type="ARBA" id="ARBA00023125"/>
    </source>
</evidence>
<evidence type="ECO:0000256" key="1">
    <source>
        <dbReference type="ARBA" id="ARBA00023015"/>
    </source>
</evidence>
<keyword evidence="1" id="KW-0805">Transcription regulation</keyword>
<evidence type="ECO:0000256" key="3">
    <source>
        <dbReference type="ARBA" id="ARBA00023163"/>
    </source>
</evidence>
<dbReference type="Pfam" id="PF21597">
    <property type="entry name" value="TetR_C_43"/>
    <property type="match status" value="1"/>
</dbReference>
<accession>A0A6J4RTN1</accession>
<dbReference type="PANTHER" id="PTHR30055:SF234">
    <property type="entry name" value="HTH-TYPE TRANSCRIPTIONAL REGULATOR BETI"/>
    <property type="match status" value="1"/>
</dbReference>
<proteinExistence type="predicted"/>
<name>A0A6J4RTN1_9ACTN</name>
<dbReference type="InterPro" id="IPR036271">
    <property type="entry name" value="Tet_transcr_reg_TetR-rel_C_sf"/>
</dbReference>
<dbReference type="GO" id="GO:0000976">
    <property type="term" value="F:transcription cis-regulatory region binding"/>
    <property type="evidence" value="ECO:0007669"/>
    <property type="project" value="TreeGrafter"/>
</dbReference>
<dbReference type="InterPro" id="IPR049445">
    <property type="entry name" value="TetR_SbtR-like_C"/>
</dbReference>